<protein>
    <submittedName>
        <fullName evidence="4">Competence protein</fullName>
    </submittedName>
</protein>
<dbReference type="GO" id="GO:0015628">
    <property type="term" value="P:protein secretion by the type II secretion system"/>
    <property type="evidence" value="ECO:0007669"/>
    <property type="project" value="TreeGrafter"/>
</dbReference>
<feature type="compositionally biased region" description="Low complexity" evidence="1">
    <location>
        <begin position="147"/>
        <end position="167"/>
    </location>
</feature>
<feature type="region of interest" description="Disordered" evidence="1">
    <location>
        <begin position="144"/>
        <end position="169"/>
    </location>
</feature>
<dbReference type="InterPro" id="IPR051675">
    <property type="entry name" value="Endo/Exo/Phosphatase_dom_1"/>
</dbReference>
<reference evidence="4" key="1">
    <citation type="submission" date="2020-07" db="EMBL/GenBank/DDBJ databases">
        <title>Comparative genomics analyses of Lactobacillus crispatus isolated from different ecological niches.</title>
        <authorList>
            <person name="Mancino W."/>
            <person name="Mancabelli L."/>
            <person name="Lugli G.A."/>
            <person name="Milani C."/>
            <person name="Viappiani A."/>
            <person name="Anzalone R."/>
            <person name="Longhi G."/>
            <person name="Ventura M."/>
            <person name="Turroni F."/>
        </authorList>
    </citation>
    <scope>NUCLEOTIDE SEQUENCE</scope>
    <source>
        <strain evidence="4">LB65</strain>
    </source>
</reference>
<feature type="domain" description="Helix-hairpin-helix DNA-binding motif class 1" evidence="3">
    <location>
        <begin position="177"/>
        <end position="196"/>
    </location>
</feature>
<dbReference type="InterPro" id="IPR004509">
    <property type="entry name" value="Competence_ComEA_HhH"/>
</dbReference>
<sequence length="229" mass="24261">MNFGKIKEFVFEKKVYLIGAIILVVGFYGLKKGDHQENAAAVQDQVMQSSTSSSGATTNTNAVTSSSSTTVSKTVTCDISGAVKHQGVYTLKNGARLQELIEAAGGTTARAQLKAINRATLLKDQDKIHIPYKGEKVENVAAAGSADNSQNNGSTSSSSPSNQGDGTKINLNTANVTELQKLTGIGQKKAEQIIAYREQNGSFKKIEDLMQVSGIGEKTFASLKDQLAV</sequence>
<dbReference type="Pfam" id="PF10531">
    <property type="entry name" value="SLBB"/>
    <property type="match status" value="1"/>
</dbReference>
<proteinExistence type="predicted"/>
<dbReference type="Gene3D" id="1.10.150.280">
    <property type="entry name" value="AF1531-like domain"/>
    <property type="match status" value="1"/>
</dbReference>
<dbReference type="Proteomes" id="UP001194414">
    <property type="component" value="Unassembled WGS sequence"/>
</dbReference>
<evidence type="ECO:0000259" key="3">
    <source>
        <dbReference type="SMART" id="SM00278"/>
    </source>
</evidence>
<dbReference type="PANTHER" id="PTHR21180">
    <property type="entry name" value="ENDONUCLEASE/EXONUCLEASE/PHOSPHATASE FAMILY DOMAIN-CONTAINING PROTEIN 1"/>
    <property type="match status" value="1"/>
</dbReference>
<dbReference type="GO" id="GO:0003677">
    <property type="term" value="F:DNA binding"/>
    <property type="evidence" value="ECO:0007669"/>
    <property type="project" value="InterPro"/>
</dbReference>
<dbReference type="InterPro" id="IPR019554">
    <property type="entry name" value="Soluble_ligand-bd"/>
</dbReference>
<dbReference type="SUPFAM" id="SSF142984">
    <property type="entry name" value="Nqo1 middle domain-like"/>
    <property type="match status" value="1"/>
</dbReference>
<keyword evidence="2" id="KW-0812">Transmembrane</keyword>
<keyword evidence="2" id="KW-1133">Transmembrane helix</keyword>
<evidence type="ECO:0000313" key="5">
    <source>
        <dbReference type="Proteomes" id="UP001194414"/>
    </source>
</evidence>
<dbReference type="GO" id="GO:0006281">
    <property type="term" value="P:DNA repair"/>
    <property type="evidence" value="ECO:0007669"/>
    <property type="project" value="InterPro"/>
</dbReference>
<feature type="transmembrane region" description="Helical" evidence="2">
    <location>
        <begin position="15"/>
        <end position="30"/>
    </location>
</feature>
<name>A0AAW4DT92_9LACO</name>
<gene>
    <name evidence="4" type="ORF">HYQ56_0809</name>
</gene>
<evidence type="ECO:0000313" key="4">
    <source>
        <dbReference type="EMBL" id="MBI1707829.1"/>
    </source>
</evidence>
<evidence type="ECO:0000256" key="1">
    <source>
        <dbReference type="SAM" id="MobiDB-lite"/>
    </source>
</evidence>
<dbReference type="NCBIfam" id="TIGR00426">
    <property type="entry name" value="competence protein ComEA helix-hairpin-helix repeat region"/>
    <property type="match status" value="1"/>
</dbReference>
<dbReference type="RefSeq" id="WP_198566443.1">
    <property type="nucleotide sequence ID" value="NZ_JACCPP010000010.1"/>
</dbReference>
<dbReference type="SUPFAM" id="SSF47781">
    <property type="entry name" value="RuvA domain 2-like"/>
    <property type="match status" value="1"/>
</dbReference>
<evidence type="ECO:0000256" key="2">
    <source>
        <dbReference type="SAM" id="Phobius"/>
    </source>
</evidence>
<dbReference type="Gene3D" id="3.10.20.600">
    <property type="match status" value="1"/>
</dbReference>
<dbReference type="InterPro" id="IPR003583">
    <property type="entry name" value="Hlx-hairpin-Hlx_DNA-bd_motif"/>
</dbReference>
<dbReference type="PANTHER" id="PTHR21180:SF32">
    <property type="entry name" value="ENDONUCLEASE_EXONUCLEASE_PHOSPHATASE FAMILY DOMAIN-CONTAINING PROTEIN 1"/>
    <property type="match status" value="1"/>
</dbReference>
<dbReference type="EMBL" id="JACCPP010000010">
    <property type="protein sequence ID" value="MBI1707829.1"/>
    <property type="molecule type" value="Genomic_DNA"/>
</dbReference>
<dbReference type="SMART" id="SM00278">
    <property type="entry name" value="HhH1"/>
    <property type="match status" value="2"/>
</dbReference>
<organism evidence="4 5">
    <name type="scientific">Lactobacillus crispatus</name>
    <dbReference type="NCBI Taxonomy" id="47770"/>
    <lineage>
        <taxon>Bacteria</taxon>
        <taxon>Bacillati</taxon>
        <taxon>Bacillota</taxon>
        <taxon>Bacilli</taxon>
        <taxon>Lactobacillales</taxon>
        <taxon>Lactobacillaceae</taxon>
        <taxon>Lactobacillus</taxon>
    </lineage>
</organism>
<dbReference type="InterPro" id="IPR010994">
    <property type="entry name" value="RuvA_2-like"/>
</dbReference>
<feature type="domain" description="Helix-hairpin-helix DNA-binding motif class 1" evidence="3">
    <location>
        <begin position="207"/>
        <end position="226"/>
    </location>
</feature>
<dbReference type="AlphaFoldDB" id="A0AAW4DT92"/>
<accession>A0AAW4DT92</accession>
<dbReference type="GO" id="GO:0015627">
    <property type="term" value="C:type II protein secretion system complex"/>
    <property type="evidence" value="ECO:0007669"/>
    <property type="project" value="TreeGrafter"/>
</dbReference>
<dbReference type="Pfam" id="PF12836">
    <property type="entry name" value="HHH_3"/>
    <property type="match status" value="1"/>
</dbReference>
<comment type="caution">
    <text evidence="4">The sequence shown here is derived from an EMBL/GenBank/DDBJ whole genome shotgun (WGS) entry which is preliminary data.</text>
</comment>
<keyword evidence="2" id="KW-0472">Membrane</keyword>